<evidence type="ECO:0000256" key="9">
    <source>
        <dbReference type="ARBA" id="ARBA00023102"/>
    </source>
</evidence>
<comment type="pathway">
    <text evidence="2 11">Amino-acid biosynthesis; L-histidine biosynthesis; L-histidine from 5-phospho-alpha-D-ribose 1-diphosphate: step 7/9.</text>
</comment>
<keyword evidence="7 11" id="KW-0808">Transferase</keyword>
<evidence type="ECO:0000313" key="14">
    <source>
        <dbReference type="Proteomes" id="UP000680670"/>
    </source>
</evidence>
<evidence type="ECO:0000256" key="1">
    <source>
        <dbReference type="ARBA" id="ARBA00001933"/>
    </source>
</evidence>
<evidence type="ECO:0000256" key="6">
    <source>
        <dbReference type="ARBA" id="ARBA00022605"/>
    </source>
</evidence>
<gene>
    <name evidence="13" type="primary">hisC_1</name>
    <name evidence="11" type="synonym">hisC</name>
    <name evidence="13" type="ORF">J6TS1_01770</name>
</gene>
<keyword evidence="5 11" id="KW-0032">Aminotransferase</keyword>
<dbReference type="InterPro" id="IPR004839">
    <property type="entry name" value="Aminotransferase_I/II_large"/>
</dbReference>
<dbReference type="Proteomes" id="UP000680670">
    <property type="component" value="Unassembled WGS sequence"/>
</dbReference>
<proteinExistence type="inferred from homology"/>
<dbReference type="HAMAP" id="MF_01023">
    <property type="entry name" value="HisC_aminotrans_2"/>
    <property type="match status" value="1"/>
</dbReference>
<comment type="caution">
    <text evidence="13">The sequence shown here is derived from an EMBL/GenBank/DDBJ whole genome shotgun (WGS) entry which is preliminary data.</text>
</comment>
<dbReference type="InterPro" id="IPR015422">
    <property type="entry name" value="PyrdxlP-dep_Trfase_small"/>
</dbReference>
<organism evidence="13 14">
    <name type="scientific">Siminovitchia terrae</name>
    <name type="common">Bacillus terrae</name>
    <dbReference type="NCBI Taxonomy" id="1914933"/>
    <lineage>
        <taxon>Bacteria</taxon>
        <taxon>Bacillati</taxon>
        <taxon>Bacillota</taxon>
        <taxon>Bacilli</taxon>
        <taxon>Bacillales</taxon>
        <taxon>Bacillaceae</taxon>
        <taxon>Siminovitchia</taxon>
    </lineage>
</organism>
<dbReference type="Gene3D" id="3.90.1150.10">
    <property type="entry name" value="Aspartate Aminotransferase, domain 1"/>
    <property type="match status" value="1"/>
</dbReference>
<protein>
    <recommendedName>
        <fullName evidence="11">Histidinol-phosphate aminotransferase</fullName>
        <ecNumber evidence="11">2.6.1.9</ecNumber>
    </recommendedName>
    <alternativeName>
        <fullName evidence="11">Imidazole acetol-phosphate transaminase</fullName>
    </alternativeName>
</protein>
<evidence type="ECO:0000256" key="10">
    <source>
        <dbReference type="ARBA" id="ARBA00047481"/>
    </source>
</evidence>
<dbReference type="Pfam" id="PF00155">
    <property type="entry name" value="Aminotran_1_2"/>
    <property type="match status" value="1"/>
</dbReference>
<dbReference type="NCBIfam" id="TIGR01141">
    <property type="entry name" value="hisC"/>
    <property type="match status" value="1"/>
</dbReference>
<dbReference type="RefSeq" id="WP_212952527.1">
    <property type="nucleotide sequence ID" value="NZ_BORJ01000001.1"/>
</dbReference>
<accession>A0ABQ4KQI6</accession>
<sequence>MEINSKIKRRLALNKIKPYQPGKPIWELQSELDLDQVVKLASNENPIGPSPKAVEVLQHSLSTLNRYPDAHATRLKEVLAAQLSLSTEQFIITNGADELITLISETYLEPDDEIIVLSPSFSEYQFGANLMGANIVSIPLDNRFQINIHTILSSVTDHTKLVYVCSPNNPTGTYLSSNDLEALLLVLPEHVLLVLDAAYSHFATNADYTDGLEFVRSGHQLIVLQTFSKIYGLAGIRVGFGAAPSSIIASITSVKEPFNVNTLAQYAAAAAIEDIDHVNQSKLVNTSGRKQLYEAFSRLGLSYIESMANFVFVKIGHGAKRVYERLLEGGVIVRHGDAWEMPEYLRVSVGTQEENAKFIKQLELIKSKAEYRG</sequence>
<feature type="modified residue" description="N6-(pyridoxal phosphate)lysine" evidence="11">
    <location>
        <position position="229"/>
    </location>
</feature>
<dbReference type="EC" id="2.6.1.9" evidence="11"/>
<keyword evidence="14" id="KW-1185">Reference proteome</keyword>
<evidence type="ECO:0000256" key="4">
    <source>
        <dbReference type="ARBA" id="ARBA00011738"/>
    </source>
</evidence>
<dbReference type="PANTHER" id="PTHR43643:SF6">
    <property type="entry name" value="HISTIDINOL-PHOSPHATE AMINOTRANSFERASE"/>
    <property type="match status" value="1"/>
</dbReference>
<dbReference type="Gene3D" id="3.40.640.10">
    <property type="entry name" value="Type I PLP-dependent aspartate aminotransferase-like (Major domain)"/>
    <property type="match status" value="1"/>
</dbReference>
<evidence type="ECO:0000259" key="12">
    <source>
        <dbReference type="Pfam" id="PF00155"/>
    </source>
</evidence>
<keyword evidence="8 11" id="KW-0663">Pyridoxal phosphate</keyword>
<dbReference type="PANTHER" id="PTHR43643">
    <property type="entry name" value="HISTIDINOL-PHOSPHATE AMINOTRANSFERASE 2"/>
    <property type="match status" value="1"/>
</dbReference>
<reference evidence="13 14" key="1">
    <citation type="submission" date="2021-03" db="EMBL/GenBank/DDBJ databases">
        <title>Antimicrobial resistance genes in bacteria isolated from Japanese honey, and their potential for conferring macrolide and lincosamide resistance in the American foulbrood pathogen Paenibacillus larvae.</title>
        <authorList>
            <person name="Okamoto M."/>
            <person name="Kumagai M."/>
            <person name="Kanamori H."/>
            <person name="Takamatsu D."/>
        </authorList>
    </citation>
    <scope>NUCLEOTIDE SEQUENCE [LARGE SCALE GENOMIC DNA]</scope>
    <source>
        <strain evidence="13 14">J6TS1</strain>
    </source>
</reference>
<dbReference type="EMBL" id="BORJ01000001">
    <property type="protein sequence ID" value="GIN94307.1"/>
    <property type="molecule type" value="Genomic_DNA"/>
</dbReference>
<comment type="similarity">
    <text evidence="3 11">Belongs to the class-II pyridoxal-phosphate-dependent aminotransferase family. Histidinol-phosphate aminotransferase subfamily.</text>
</comment>
<keyword evidence="9 11" id="KW-0368">Histidine biosynthesis</keyword>
<name>A0ABQ4KQI6_SIMTE</name>
<feature type="domain" description="Aminotransferase class I/classII large" evidence="12">
    <location>
        <begin position="36"/>
        <end position="361"/>
    </location>
</feature>
<evidence type="ECO:0000256" key="5">
    <source>
        <dbReference type="ARBA" id="ARBA00022576"/>
    </source>
</evidence>
<dbReference type="InterPro" id="IPR005861">
    <property type="entry name" value="HisP_aminotrans"/>
</dbReference>
<evidence type="ECO:0000313" key="13">
    <source>
        <dbReference type="EMBL" id="GIN94307.1"/>
    </source>
</evidence>
<evidence type="ECO:0000256" key="8">
    <source>
        <dbReference type="ARBA" id="ARBA00022898"/>
    </source>
</evidence>
<comment type="cofactor">
    <cofactor evidence="1 11">
        <name>pyridoxal 5'-phosphate</name>
        <dbReference type="ChEBI" id="CHEBI:597326"/>
    </cofactor>
</comment>
<evidence type="ECO:0000256" key="3">
    <source>
        <dbReference type="ARBA" id="ARBA00007970"/>
    </source>
</evidence>
<keyword evidence="6 11" id="KW-0028">Amino-acid biosynthesis</keyword>
<evidence type="ECO:0000256" key="7">
    <source>
        <dbReference type="ARBA" id="ARBA00022679"/>
    </source>
</evidence>
<comment type="subunit">
    <text evidence="4 11">Homodimer.</text>
</comment>
<evidence type="ECO:0000256" key="11">
    <source>
        <dbReference type="HAMAP-Rule" id="MF_01023"/>
    </source>
</evidence>
<evidence type="ECO:0000256" key="2">
    <source>
        <dbReference type="ARBA" id="ARBA00005011"/>
    </source>
</evidence>
<dbReference type="InterPro" id="IPR050106">
    <property type="entry name" value="HistidinolP_aminotransfase"/>
</dbReference>
<comment type="catalytic activity">
    <reaction evidence="10 11">
        <text>L-histidinol phosphate + 2-oxoglutarate = 3-(imidazol-4-yl)-2-oxopropyl phosphate + L-glutamate</text>
        <dbReference type="Rhea" id="RHEA:23744"/>
        <dbReference type="ChEBI" id="CHEBI:16810"/>
        <dbReference type="ChEBI" id="CHEBI:29985"/>
        <dbReference type="ChEBI" id="CHEBI:57766"/>
        <dbReference type="ChEBI" id="CHEBI:57980"/>
        <dbReference type="EC" id="2.6.1.9"/>
    </reaction>
</comment>
<dbReference type="InterPro" id="IPR015424">
    <property type="entry name" value="PyrdxlP-dep_Trfase"/>
</dbReference>
<dbReference type="GO" id="GO:0008483">
    <property type="term" value="F:transaminase activity"/>
    <property type="evidence" value="ECO:0007669"/>
    <property type="project" value="UniProtKB-KW"/>
</dbReference>
<dbReference type="InterPro" id="IPR015421">
    <property type="entry name" value="PyrdxlP-dep_Trfase_major"/>
</dbReference>
<dbReference type="SUPFAM" id="SSF53383">
    <property type="entry name" value="PLP-dependent transferases"/>
    <property type="match status" value="1"/>
</dbReference>
<dbReference type="CDD" id="cd00609">
    <property type="entry name" value="AAT_like"/>
    <property type="match status" value="1"/>
</dbReference>